<feature type="domain" description="Spermatogenesis-associated protein 20-like TRX" evidence="1">
    <location>
        <begin position="5"/>
        <end position="167"/>
    </location>
</feature>
<dbReference type="InterPro" id="IPR036249">
    <property type="entry name" value="Thioredoxin-like_sf"/>
</dbReference>
<dbReference type="PIRSF" id="PIRSF006402">
    <property type="entry name" value="UCP006402_thioredoxin"/>
    <property type="match status" value="1"/>
</dbReference>
<dbReference type="KEGG" id="lcd:clem_05310"/>
<keyword evidence="3" id="KW-1185">Reference proteome</keyword>
<dbReference type="AlphaFoldDB" id="A0A222P175"/>
<dbReference type="PANTHER" id="PTHR42899:SF1">
    <property type="entry name" value="SPERMATOGENESIS-ASSOCIATED PROTEIN 20"/>
    <property type="match status" value="1"/>
</dbReference>
<dbReference type="Proteomes" id="UP000201728">
    <property type="component" value="Chromosome"/>
</dbReference>
<proteinExistence type="predicted"/>
<dbReference type="SUPFAM" id="SSF52833">
    <property type="entry name" value="Thioredoxin-like"/>
    <property type="match status" value="1"/>
</dbReference>
<dbReference type="SUPFAM" id="SSF48208">
    <property type="entry name" value="Six-hairpin glycosidases"/>
    <property type="match status" value="1"/>
</dbReference>
<dbReference type="CDD" id="cd02955">
    <property type="entry name" value="SSP411"/>
    <property type="match status" value="1"/>
</dbReference>
<evidence type="ECO:0000313" key="2">
    <source>
        <dbReference type="EMBL" id="ASQ45618.1"/>
    </source>
</evidence>
<gene>
    <name evidence="2" type="ORF">clem_05310</name>
</gene>
<dbReference type="PANTHER" id="PTHR42899">
    <property type="entry name" value="SPERMATOGENESIS-ASSOCIATED PROTEIN 20"/>
    <property type="match status" value="1"/>
</dbReference>
<reference evidence="3" key="1">
    <citation type="submission" date="2016-07" db="EMBL/GenBank/DDBJ databases">
        <authorList>
            <person name="Florea S."/>
            <person name="Webb J.S."/>
            <person name="Jaromczyk J."/>
            <person name="Schardl C.L."/>
        </authorList>
    </citation>
    <scope>NUCLEOTIDE SEQUENCE [LARGE SCALE GENOMIC DNA]</scope>
    <source>
        <strain evidence="3">CDC-D5610</strain>
    </source>
</reference>
<dbReference type="OrthoDB" id="9762614at2"/>
<dbReference type="Pfam" id="PF03190">
    <property type="entry name" value="Thioredox_DsbH"/>
    <property type="match status" value="1"/>
</dbReference>
<dbReference type="GO" id="GO:0005975">
    <property type="term" value="P:carbohydrate metabolic process"/>
    <property type="evidence" value="ECO:0007669"/>
    <property type="project" value="InterPro"/>
</dbReference>
<sequence>MSLPTNHLIHEPSPYLQQHAYNPVEWYPWGEKAIKKAQQENKPILLSIGYAACHWCHVMAHESFEDPETATLMNQLFVNIKVDKEERPDLDKIYQTSHHYLSQQSGGWPLTIFLTPDLTPFFSGTYFPPTERYQMPGFKTVLKTIAHLYHTQQEDIKKQGVELRRILQQQNKTFTLSLNKQPLQLAMEQLEQNYDKKYGGFGSAPKFPQVSKLEFLLRNDSAFVSTTLKSMASGGIYDQLGGGFYRYTVDQKWRIPHFEKMLYDNGQLLSIYALATKAQNKSAFKATIKKTADWVITTMQSPEGGYYSSLNADSEGEEGKFYYWDKKEIHSLLTEEEYAVISLHYGLDKAPNFENHWHFYISQTPQAISKALEIPLSNVNALLNSAIKKLLVVRNNRVPPSRDEKVLASWNALMIKGMLLAGYCLNEEKYISSAQEALHFMHTTLWNGQQLFASYKNGRAYLSAYLDDYAFLLDALLTSLEISWNTEHLLFAIDLAETVLTDFPDETAGGFFFTAEQHEKLLYRPKSMMDDAIPAGNGVLVRALITLGYLIGETRYIYAAEQTLKAAWNLLIRYPAEHCSLLLGLEEYFNPSEIIIIRGGKQEEMKAWQNIVKETYNYTFAIPEDAGKLPEGLAMKKARGECCAYICQGQQCLTVIKDIAALKKFRDLPL</sequence>
<dbReference type="InterPro" id="IPR024705">
    <property type="entry name" value="Ssp411"/>
</dbReference>
<evidence type="ECO:0000259" key="1">
    <source>
        <dbReference type="Pfam" id="PF03190"/>
    </source>
</evidence>
<protein>
    <recommendedName>
        <fullName evidence="1">Spermatogenesis-associated protein 20-like TRX domain-containing protein</fullName>
    </recommendedName>
</protein>
<dbReference type="Gene3D" id="3.40.30.10">
    <property type="entry name" value="Glutaredoxin"/>
    <property type="match status" value="1"/>
</dbReference>
<dbReference type="RefSeq" id="WP_094090660.1">
    <property type="nucleotide sequence ID" value="NZ_CP016397.1"/>
</dbReference>
<dbReference type="EMBL" id="CP016397">
    <property type="protein sequence ID" value="ASQ45618.1"/>
    <property type="molecule type" value="Genomic_DNA"/>
</dbReference>
<dbReference type="InterPro" id="IPR004879">
    <property type="entry name" value="Ssp411-like_TRX"/>
</dbReference>
<name>A0A222P175_9GAMM</name>
<organism evidence="2 3">
    <name type="scientific">Legionella clemsonensis</name>
    <dbReference type="NCBI Taxonomy" id="1867846"/>
    <lineage>
        <taxon>Bacteria</taxon>
        <taxon>Pseudomonadati</taxon>
        <taxon>Pseudomonadota</taxon>
        <taxon>Gammaproteobacteria</taxon>
        <taxon>Legionellales</taxon>
        <taxon>Legionellaceae</taxon>
        <taxon>Legionella</taxon>
    </lineage>
</organism>
<evidence type="ECO:0000313" key="3">
    <source>
        <dbReference type="Proteomes" id="UP000201728"/>
    </source>
</evidence>
<accession>A0A222P175</accession>
<dbReference type="InterPro" id="IPR008928">
    <property type="entry name" value="6-hairpin_glycosidase_sf"/>
</dbReference>